<organism evidence="2">
    <name type="scientific">marine metagenome</name>
    <dbReference type="NCBI Taxonomy" id="408172"/>
    <lineage>
        <taxon>unclassified sequences</taxon>
        <taxon>metagenomes</taxon>
        <taxon>ecological metagenomes</taxon>
    </lineage>
</organism>
<gene>
    <name evidence="2" type="ORF">METZ01_LOCUS52031</name>
</gene>
<feature type="non-terminal residue" evidence="2">
    <location>
        <position position="1"/>
    </location>
</feature>
<dbReference type="Pfam" id="PF00882">
    <property type="entry name" value="Zn_dep_PLPC"/>
    <property type="match status" value="1"/>
</dbReference>
<evidence type="ECO:0000259" key="1">
    <source>
        <dbReference type="Pfam" id="PF00882"/>
    </source>
</evidence>
<evidence type="ECO:0000313" key="2">
    <source>
        <dbReference type="EMBL" id="SUZ99177.1"/>
    </source>
</evidence>
<sequence length="248" mass="28346">VPNLPTHIHFSLRALGDVLGSDVKGNLPAYIFGSTAPDIRAITKKDRSVYHFVALDFSEVGEGPKNLTREYPSWSDLSTKSAESRAFIAGYISHLILDETWITKIFRPYFESSHIYPGRIQSLVMDRAMQLELDRAYWGSMKPHLSDIQRYGIDLDIDFLNGEPLDNWRDWILRLLGADFSWDRLLFMAKRIAKGEDSCQAIEYAEEFVSNPARSIENMLSALPNGIIHDFEELATNNIVNSVNRFMR</sequence>
<proteinExistence type="predicted"/>
<dbReference type="InterPro" id="IPR029002">
    <property type="entry name" value="PLPC/GPLD1"/>
</dbReference>
<name>A0A381SAA6_9ZZZZ</name>
<accession>A0A381SAA6</accession>
<dbReference type="EMBL" id="UINC01002676">
    <property type="protein sequence ID" value="SUZ99177.1"/>
    <property type="molecule type" value="Genomic_DNA"/>
</dbReference>
<protein>
    <recommendedName>
        <fullName evidence="1">Phospholipase C/D domain-containing protein</fullName>
    </recommendedName>
</protein>
<feature type="domain" description="Phospholipase C/D" evidence="1">
    <location>
        <begin position="6"/>
        <end position="98"/>
    </location>
</feature>
<dbReference type="AlphaFoldDB" id="A0A381SAA6"/>
<reference evidence="2" key="1">
    <citation type="submission" date="2018-05" db="EMBL/GenBank/DDBJ databases">
        <authorList>
            <person name="Lanie J.A."/>
            <person name="Ng W.-L."/>
            <person name="Kazmierczak K.M."/>
            <person name="Andrzejewski T.M."/>
            <person name="Davidsen T.M."/>
            <person name="Wayne K.J."/>
            <person name="Tettelin H."/>
            <person name="Glass J.I."/>
            <person name="Rusch D."/>
            <person name="Podicherti R."/>
            <person name="Tsui H.-C.T."/>
            <person name="Winkler M.E."/>
        </authorList>
    </citation>
    <scope>NUCLEOTIDE SEQUENCE</scope>
</reference>